<dbReference type="Pfam" id="PF07992">
    <property type="entry name" value="Pyr_redox_2"/>
    <property type="match status" value="1"/>
</dbReference>
<evidence type="ECO:0000256" key="6">
    <source>
        <dbReference type="PIRSR" id="PIRSR000350-4"/>
    </source>
</evidence>
<feature type="domain" description="FAD/NAD(P)-binding" evidence="8">
    <location>
        <begin position="7"/>
        <end position="325"/>
    </location>
</feature>
<feature type="binding site" evidence="5">
    <location>
        <position position="53"/>
    </location>
    <ligand>
        <name>FAD</name>
        <dbReference type="ChEBI" id="CHEBI:57692"/>
    </ligand>
</feature>
<feature type="disulfide bond" description="Redox-active" evidence="6">
    <location>
        <begin position="44"/>
        <end position="49"/>
    </location>
</feature>
<keyword evidence="3 5" id="KW-0274">FAD</keyword>
<dbReference type="InterPro" id="IPR016156">
    <property type="entry name" value="FAD/NAD-linked_Rdtase_dimer_sf"/>
</dbReference>
<dbReference type="Gene3D" id="3.30.390.30">
    <property type="match status" value="1"/>
</dbReference>
<evidence type="ECO:0000313" key="10">
    <source>
        <dbReference type="Proteomes" id="UP000287352"/>
    </source>
</evidence>
<reference evidence="10" key="1">
    <citation type="submission" date="2018-12" db="EMBL/GenBank/DDBJ databases">
        <title>Tengunoibacter tsumagoiensis gen. nov., sp. nov., Dictyobacter kobayashii sp. nov., D. alpinus sp. nov., and D. joshuensis sp. nov. and description of Dictyobacteraceae fam. nov. within the order Ktedonobacterales isolated from Tengu-no-mugimeshi.</title>
        <authorList>
            <person name="Wang C.M."/>
            <person name="Zheng Y."/>
            <person name="Sakai Y."/>
            <person name="Toyoda A."/>
            <person name="Minakuchi Y."/>
            <person name="Abe K."/>
            <person name="Yokota A."/>
            <person name="Yabe S."/>
        </authorList>
    </citation>
    <scope>NUCLEOTIDE SEQUENCE [LARGE SCALE GENOMIC DNA]</scope>
    <source>
        <strain evidence="10">Uno3</strain>
    </source>
</reference>
<dbReference type="PIRSF" id="PIRSF000350">
    <property type="entry name" value="Mercury_reductase_MerA"/>
    <property type="match status" value="1"/>
</dbReference>
<evidence type="ECO:0000256" key="4">
    <source>
        <dbReference type="PIRSR" id="PIRSR000350-2"/>
    </source>
</evidence>
<feature type="binding site" evidence="5">
    <location>
        <position position="273"/>
    </location>
    <ligand>
        <name>NAD(+)</name>
        <dbReference type="ChEBI" id="CHEBI:57540"/>
    </ligand>
</feature>
<comment type="similarity">
    <text evidence="1">Belongs to the class-I pyridine nucleotide-disulfide oxidoreductase family.</text>
</comment>
<name>A0A402A0C6_9CHLR</name>
<feature type="binding site" evidence="5">
    <location>
        <begin position="183"/>
        <end position="190"/>
    </location>
    <ligand>
        <name>NAD(+)</name>
        <dbReference type="ChEBI" id="CHEBI:57540"/>
    </ligand>
</feature>
<gene>
    <name evidence="9" type="ORF">KTT_24230</name>
</gene>
<dbReference type="Pfam" id="PF02852">
    <property type="entry name" value="Pyr_redox_dim"/>
    <property type="match status" value="1"/>
</dbReference>
<dbReference type="Gene3D" id="3.50.50.60">
    <property type="entry name" value="FAD/NAD(P)-binding domain"/>
    <property type="match status" value="2"/>
</dbReference>
<evidence type="ECO:0000259" key="7">
    <source>
        <dbReference type="Pfam" id="PF02852"/>
    </source>
</evidence>
<dbReference type="PRINTS" id="PR00368">
    <property type="entry name" value="FADPNR"/>
</dbReference>
<dbReference type="PANTHER" id="PTHR43014">
    <property type="entry name" value="MERCURIC REDUCTASE"/>
    <property type="match status" value="1"/>
</dbReference>
<dbReference type="Proteomes" id="UP000287352">
    <property type="component" value="Unassembled WGS sequence"/>
</dbReference>
<comment type="caution">
    <text evidence="9">The sequence shown here is derived from an EMBL/GenBank/DDBJ whole genome shotgun (WGS) entry which is preliminary data.</text>
</comment>
<keyword evidence="2" id="KW-0285">Flavoprotein</keyword>
<keyword evidence="5" id="KW-0547">Nucleotide-binding</keyword>
<sequence>MAKTTHYDVIIIGSGQAGGPLAGAFAGSGKKTALIEREHVGGTCINEGCTPTKTMVASARVAYLTRRAADYGVHSGPVTINMAEVRQRKRAIVESFRGGSERRLRSTEHLDLLMGEAQFTGPHAVEVHMNSGETLTLTAETICINTGDRPTLAPVEGIETVPTLNSTTIMELDTVPEHLIVLGGGYVGLEFGQMFRRFGSQVTIIQRGAQLLSQEDPDIAVEVQKILQEDGIEVLLKTSAVKVAKQGEQIQVTIRDAHGERIISGSHLLSAAGRQPNTDRLNITAAGVQLDKHGYIQVNDRLETNVAGIYALGDTKGGPAFTHISYDDFRILRTNLIEQGHASMKDRATVYTVFIDPQLGRIGLSEQEARRQGKKIKVAKMPMSYVARALEIDEARGVMKAIVDAESDLILGASILGIEGGEIMSMLEIAMLGKLPYTVLRDGVFAHPTLAESLNNLFGSFTS</sequence>
<dbReference type="SUPFAM" id="SSF55424">
    <property type="entry name" value="FAD/NAD-linked reductases, dimerisation (C-terminal) domain"/>
    <property type="match status" value="1"/>
</dbReference>
<dbReference type="GO" id="GO:0050660">
    <property type="term" value="F:flavin adenine dinucleotide binding"/>
    <property type="evidence" value="ECO:0007669"/>
    <property type="project" value="TreeGrafter"/>
</dbReference>
<proteinExistence type="inferred from homology"/>
<dbReference type="OrthoDB" id="9800167at2"/>
<feature type="active site" description="Proton acceptor" evidence="4">
    <location>
        <position position="447"/>
    </location>
</feature>
<dbReference type="InterPro" id="IPR036188">
    <property type="entry name" value="FAD/NAD-bd_sf"/>
</dbReference>
<dbReference type="PANTHER" id="PTHR43014:SF2">
    <property type="entry name" value="MERCURIC REDUCTASE"/>
    <property type="match status" value="1"/>
</dbReference>
<evidence type="ECO:0000259" key="8">
    <source>
        <dbReference type="Pfam" id="PF07992"/>
    </source>
</evidence>
<dbReference type="RefSeq" id="WP_126580172.1">
    <property type="nucleotide sequence ID" value="NZ_BIFR01000001.1"/>
</dbReference>
<feature type="binding site" evidence="5">
    <location>
        <position position="314"/>
    </location>
    <ligand>
        <name>FAD</name>
        <dbReference type="ChEBI" id="CHEBI:57692"/>
    </ligand>
</feature>
<dbReference type="EMBL" id="BIFR01000001">
    <property type="protein sequence ID" value="GCE12564.1"/>
    <property type="molecule type" value="Genomic_DNA"/>
</dbReference>
<protein>
    <submittedName>
        <fullName evidence="9">Mercuric reductase</fullName>
    </submittedName>
</protein>
<evidence type="ECO:0000256" key="5">
    <source>
        <dbReference type="PIRSR" id="PIRSR000350-3"/>
    </source>
</evidence>
<evidence type="ECO:0000256" key="1">
    <source>
        <dbReference type="ARBA" id="ARBA00007532"/>
    </source>
</evidence>
<evidence type="ECO:0000256" key="3">
    <source>
        <dbReference type="ARBA" id="ARBA00022827"/>
    </source>
</evidence>
<dbReference type="GO" id="GO:0003955">
    <property type="term" value="F:NAD(P)H dehydrogenase (quinone) activity"/>
    <property type="evidence" value="ECO:0007669"/>
    <property type="project" value="TreeGrafter"/>
</dbReference>
<keyword evidence="10" id="KW-1185">Reference proteome</keyword>
<dbReference type="SUPFAM" id="SSF51905">
    <property type="entry name" value="FAD/NAD(P)-binding domain"/>
    <property type="match status" value="1"/>
</dbReference>
<keyword evidence="5" id="KW-0520">NAD</keyword>
<dbReference type="InterPro" id="IPR001100">
    <property type="entry name" value="Pyr_nuc-diS_OxRdtase"/>
</dbReference>
<evidence type="ECO:0000256" key="2">
    <source>
        <dbReference type="ARBA" id="ARBA00022630"/>
    </source>
</evidence>
<dbReference type="PRINTS" id="PR00411">
    <property type="entry name" value="PNDRDTASEI"/>
</dbReference>
<organism evidence="9 10">
    <name type="scientific">Tengunoibacter tsumagoiensis</name>
    <dbReference type="NCBI Taxonomy" id="2014871"/>
    <lineage>
        <taxon>Bacteria</taxon>
        <taxon>Bacillati</taxon>
        <taxon>Chloroflexota</taxon>
        <taxon>Ktedonobacteria</taxon>
        <taxon>Ktedonobacterales</taxon>
        <taxon>Dictyobacteraceae</taxon>
        <taxon>Tengunoibacter</taxon>
    </lineage>
</organism>
<dbReference type="AlphaFoldDB" id="A0A402A0C6"/>
<accession>A0A402A0C6</accession>
<comment type="cofactor">
    <cofactor evidence="5">
        <name>FAD</name>
        <dbReference type="ChEBI" id="CHEBI:57692"/>
    </cofactor>
    <text evidence="5">Binds 1 FAD per subunit.</text>
</comment>
<feature type="domain" description="Pyridine nucleotide-disulphide oxidoreductase dimerisation" evidence="7">
    <location>
        <begin position="351"/>
        <end position="456"/>
    </location>
</feature>
<dbReference type="InterPro" id="IPR023753">
    <property type="entry name" value="FAD/NAD-binding_dom"/>
</dbReference>
<evidence type="ECO:0000313" key="9">
    <source>
        <dbReference type="EMBL" id="GCE12564.1"/>
    </source>
</evidence>
<dbReference type="InterPro" id="IPR004099">
    <property type="entry name" value="Pyr_nucl-diS_OxRdtase_dimer"/>
</dbReference>